<feature type="non-terminal residue" evidence="1">
    <location>
        <position position="1"/>
    </location>
</feature>
<comment type="caution">
    <text evidence="1">The sequence shown here is derived from an EMBL/GenBank/DDBJ whole genome shotgun (WGS) entry which is preliminary data.</text>
</comment>
<gene>
    <name evidence="1" type="primary">abcc2</name>
    <name evidence="1" type="ORF">LPJ66_002008</name>
</gene>
<reference evidence="1" key="1">
    <citation type="submission" date="2022-07" db="EMBL/GenBank/DDBJ databases">
        <title>Phylogenomic reconstructions and comparative analyses of Kickxellomycotina fungi.</title>
        <authorList>
            <person name="Reynolds N.K."/>
            <person name="Stajich J.E."/>
            <person name="Barry K."/>
            <person name="Grigoriev I.V."/>
            <person name="Crous P."/>
            <person name="Smith M.E."/>
        </authorList>
    </citation>
    <scope>NUCLEOTIDE SEQUENCE</scope>
    <source>
        <strain evidence="1">Benny 63K</strain>
    </source>
</reference>
<name>A0ACC1IRL7_9FUNG</name>
<dbReference type="EMBL" id="JANBPG010000141">
    <property type="protein sequence ID" value="KAJ1899587.1"/>
    <property type="molecule type" value="Genomic_DNA"/>
</dbReference>
<dbReference type="Proteomes" id="UP001150581">
    <property type="component" value="Unassembled WGS sequence"/>
</dbReference>
<keyword evidence="2" id="KW-1185">Reference proteome</keyword>
<protein>
    <submittedName>
        <fullName evidence="1">ATPase-like protein</fullName>
    </submittedName>
</protein>
<proteinExistence type="predicted"/>
<sequence length="783" mass="87466">DGAAVELDNCVLSWGDNKFALDPITLRVKASEFVMIVGRIGGGKSSLLSRLCGEMSVVGGHGRICGKIGYVSQKPYIMNDTFRENVLEACALSGDVKQFAAGDLSEIGPNGINLSGGQKVRLALLKADVYIFDDLLAAVDVRVECLIVKRVLASGGIIGDKTHILVTHAEHLEPLSSKVIMLTGGYAEIVEHDGDKDNNGDDKGKSGEFIIHPKLEAPPFKLTQLWKFLELSGYMPVAIVVLIQFTNVYAIYYVESLHTELMVDDNPDTMHQSMSKHLIVNALTGIGPMQLGSLENWIRDRVLTKPLLKIMRHQIIGVILSLPLTLVESLSHFQLIRMFIDDRIMITSCLPRTLCNCLLFNGLSTASSILHVIKTSPMMLLLCLPLVDVTTMSQVFFKTLSETMRKLEEKYFCGYSTKFDELLLHNRTLLQIHRHADYYLDRFRTAMAAQIYYDYVCNILSGSREIMSTICIELINSSTLLFNVYRHLYTDIPVLAGEVDVTISLSLNVFHQVFSLIHMFSGFEEEVQALSRYYIYTEQLECEAPGVIGNARSEPSWPQSGMVEFRNYSMRYRSELNLVFKGLSFSAQGGEKIGTVGRTGAGKSSLTYALMRLVKPASGQIIIDGIDISTIRLHDLRSCIPIIPQVPALFKGTIRDNLDPANKYTDDKVWAAICVGLNKWVEEGGSNFSVGQRQLISLCRALLWRCKIVILDEATADVDSKTDQTMQDVIRREFKDCTVMNSDRILVMDHGQMAEFDIPENLLTDKNSYFSQLVESMKLNHGN</sequence>
<evidence type="ECO:0000313" key="2">
    <source>
        <dbReference type="Proteomes" id="UP001150581"/>
    </source>
</evidence>
<evidence type="ECO:0000313" key="1">
    <source>
        <dbReference type="EMBL" id="KAJ1899587.1"/>
    </source>
</evidence>
<organism evidence="1 2">
    <name type="scientific">Kickxella alabastrina</name>
    <dbReference type="NCBI Taxonomy" id="61397"/>
    <lineage>
        <taxon>Eukaryota</taxon>
        <taxon>Fungi</taxon>
        <taxon>Fungi incertae sedis</taxon>
        <taxon>Zoopagomycota</taxon>
        <taxon>Kickxellomycotina</taxon>
        <taxon>Kickxellomycetes</taxon>
        <taxon>Kickxellales</taxon>
        <taxon>Kickxellaceae</taxon>
        <taxon>Kickxella</taxon>
    </lineage>
</organism>
<accession>A0ACC1IRL7</accession>